<evidence type="ECO:0000313" key="14">
    <source>
        <dbReference type="Proteomes" id="UP000587070"/>
    </source>
</evidence>
<protein>
    <submittedName>
        <fullName evidence="13">Protein TonB</fullName>
    </submittedName>
</protein>
<keyword evidence="14" id="KW-1185">Reference proteome</keyword>
<dbReference type="EMBL" id="JACIGE010000007">
    <property type="protein sequence ID" value="MBB4247690.1"/>
    <property type="molecule type" value="Genomic_DNA"/>
</dbReference>
<keyword evidence="7" id="KW-0653">Protein transport</keyword>
<accession>A0A840G9W2</accession>
<evidence type="ECO:0000259" key="12">
    <source>
        <dbReference type="PROSITE" id="PS52015"/>
    </source>
</evidence>
<evidence type="ECO:0000256" key="6">
    <source>
        <dbReference type="ARBA" id="ARBA00022692"/>
    </source>
</evidence>
<evidence type="ECO:0000256" key="2">
    <source>
        <dbReference type="ARBA" id="ARBA00006555"/>
    </source>
</evidence>
<comment type="similarity">
    <text evidence="2">Belongs to the TonB family.</text>
</comment>
<evidence type="ECO:0000256" key="3">
    <source>
        <dbReference type="ARBA" id="ARBA00022448"/>
    </source>
</evidence>
<dbReference type="GO" id="GO:0098797">
    <property type="term" value="C:plasma membrane protein complex"/>
    <property type="evidence" value="ECO:0007669"/>
    <property type="project" value="TreeGrafter"/>
</dbReference>
<keyword evidence="5" id="KW-0997">Cell inner membrane</keyword>
<feature type="region of interest" description="Disordered" evidence="10">
    <location>
        <begin position="75"/>
        <end position="136"/>
    </location>
</feature>
<proteinExistence type="inferred from homology"/>
<keyword evidence="9 11" id="KW-0472">Membrane</keyword>
<dbReference type="Gene3D" id="3.30.1150.10">
    <property type="match status" value="1"/>
</dbReference>
<evidence type="ECO:0000256" key="8">
    <source>
        <dbReference type="ARBA" id="ARBA00022989"/>
    </source>
</evidence>
<dbReference type="InterPro" id="IPR037682">
    <property type="entry name" value="TonB_C"/>
</dbReference>
<dbReference type="InterPro" id="IPR051045">
    <property type="entry name" value="TonB-dependent_transducer"/>
</dbReference>
<evidence type="ECO:0000256" key="1">
    <source>
        <dbReference type="ARBA" id="ARBA00004383"/>
    </source>
</evidence>
<feature type="domain" description="TonB C-terminal" evidence="12">
    <location>
        <begin position="143"/>
        <end position="234"/>
    </location>
</feature>
<dbReference type="RefSeq" id="WP_153116662.1">
    <property type="nucleotide sequence ID" value="NZ_JACIGE010000007.1"/>
</dbReference>
<reference evidence="13 14" key="1">
    <citation type="submission" date="2020-08" db="EMBL/GenBank/DDBJ databases">
        <title>Genome sequencing of Purple Non-Sulfur Bacteria from various extreme environments.</title>
        <authorList>
            <person name="Mayer M."/>
        </authorList>
    </citation>
    <scope>NUCLEOTIDE SEQUENCE [LARGE SCALE GENOMIC DNA]</scope>
    <source>
        <strain evidence="13 14">2761</strain>
    </source>
</reference>
<keyword evidence="6 11" id="KW-0812">Transmembrane</keyword>
<evidence type="ECO:0000256" key="7">
    <source>
        <dbReference type="ARBA" id="ARBA00022927"/>
    </source>
</evidence>
<evidence type="ECO:0000256" key="4">
    <source>
        <dbReference type="ARBA" id="ARBA00022475"/>
    </source>
</evidence>
<dbReference type="OrthoDB" id="9792439at2"/>
<organism evidence="13 14">
    <name type="scientific">Rhodocyclus tenuis</name>
    <name type="common">Rhodospirillum tenue</name>
    <dbReference type="NCBI Taxonomy" id="1066"/>
    <lineage>
        <taxon>Bacteria</taxon>
        <taxon>Pseudomonadati</taxon>
        <taxon>Pseudomonadota</taxon>
        <taxon>Betaproteobacteria</taxon>
        <taxon>Rhodocyclales</taxon>
        <taxon>Rhodocyclaceae</taxon>
        <taxon>Rhodocyclus</taxon>
    </lineage>
</organism>
<dbReference type="PANTHER" id="PTHR33446:SF2">
    <property type="entry name" value="PROTEIN TONB"/>
    <property type="match status" value="1"/>
</dbReference>
<dbReference type="SUPFAM" id="SSF74653">
    <property type="entry name" value="TolA/TonB C-terminal domain"/>
    <property type="match status" value="1"/>
</dbReference>
<dbReference type="PROSITE" id="PS52015">
    <property type="entry name" value="TONB_CTD"/>
    <property type="match status" value="1"/>
</dbReference>
<dbReference type="NCBIfam" id="TIGR01352">
    <property type="entry name" value="tonB_Cterm"/>
    <property type="match status" value="1"/>
</dbReference>
<dbReference type="AlphaFoldDB" id="A0A840G9W2"/>
<evidence type="ECO:0000256" key="5">
    <source>
        <dbReference type="ARBA" id="ARBA00022519"/>
    </source>
</evidence>
<keyword evidence="4" id="KW-1003">Cell membrane</keyword>
<evidence type="ECO:0000256" key="9">
    <source>
        <dbReference type="ARBA" id="ARBA00023136"/>
    </source>
</evidence>
<dbReference type="PANTHER" id="PTHR33446">
    <property type="entry name" value="PROTEIN TONB-RELATED"/>
    <property type="match status" value="1"/>
</dbReference>
<feature type="compositionally biased region" description="Polar residues" evidence="10">
    <location>
        <begin position="116"/>
        <end position="135"/>
    </location>
</feature>
<dbReference type="GO" id="GO:0031992">
    <property type="term" value="F:energy transducer activity"/>
    <property type="evidence" value="ECO:0007669"/>
    <property type="project" value="TreeGrafter"/>
</dbReference>
<comment type="caution">
    <text evidence="13">The sequence shown here is derived from an EMBL/GenBank/DDBJ whole genome shotgun (WGS) entry which is preliminary data.</text>
</comment>
<evidence type="ECO:0000256" key="11">
    <source>
        <dbReference type="SAM" id="Phobius"/>
    </source>
</evidence>
<keyword evidence="8 11" id="KW-1133">Transmembrane helix</keyword>
<sequence>MKPMSFSPARHAPPAAKADTAGWQDGLPALLLVALAHAALLAAVLIGLRTPAPDPVVLPTLSGVLVAAPAEQLSVPVPAPEPKPQREAQARRPPPPVNAPPSERSITVPQAEPETNRPQQENTAALATPTANSEAAATAPVLPPMADASHLNNPAPVYPLSCRRRGEQGTVLLTVLVLADGTVGDIGIRRSSGYPDLDESALKAVSRWHFVPASRGGKPLDWRYSLPVIFNLRQ</sequence>
<dbReference type="InterPro" id="IPR006260">
    <property type="entry name" value="TonB/TolA_C"/>
</dbReference>
<dbReference type="GO" id="GO:0055085">
    <property type="term" value="P:transmembrane transport"/>
    <property type="evidence" value="ECO:0007669"/>
    <property type="project" value="InterPro"/>
</dbReference>
<keyword evidence="3" id="KW-0813">Transport</keyword>
<dbReference type="Pfam" id="PF03544">
    <property type="entry name" value="TonB_C"/>
    <property type="match status" value="1"/>
</dbReference>
<dbReference type="Proteomes" id="UP000587070">
    <property type="component" value="Unassembled WGS sequence"/>
</dbReference>
<dbReference type="GO" id="GO:0015031">
    <property type="term" value="P:protein transport"/>
    <property type="evidence" value="ECO:0007669"/>
    <property type="project" value="UniProtKB-KW"/>
</dbReference>
<evidence type="ECO:0000256" key="10">
    <source>
        <dbReference type="SAM" id="MobiDB-lite"/>
    </source>
</evidence>
<evidence type="ECO:0000313" key="13">
    <source>
        <dbReference type="EMBL" id="MBB4247690.1"/>
    </source>
</evidence>
<name>A0A840G9W2_RHOTE</name>
<comment type="subcellular location">
    <subcellularLocation>
        <location evidence="1">Cell inner membrane</location>
        <topology evidence="1">Single-pass membrane protein</topology>
        <orientation evidence="1">Periplasmic side</orientation>
    </subcellularLocation>
</comment>
<gene>
    <name evidence="13" type="ORF">GGD90_002075</name>
</gene>
<feature type="transmembrane region" description="Helical" evidence="11">
    <location>
        <begin position="29"/>
        <end position="48"/>
    </location>
</feature>